<feature type="transmembrane region" description="Helical" evidence="6">
    <location>
        <begin position="30"/>
        <end position="53"/>
    </location>
</feature>
<feature type="transmembrane region" description="Helical" evidence="6">
    <location>
        <begin position="286"/>
        <end position="305"/>
    </location>
</feature>
<feature type="transmembrane region" description="Helical" evidence="6">
    <location>
        <begin position="357"/>
        <end position="376"/>
    </location>
</feature>
<dbReference type="AlphaFoldDB" id="A0A9P6T648"/>
<keyword evidence="8" id="KW-1185">Reference proteome</keyword>
<comment type="caution">
    <text evidence="7">The sequence shown here is derived from an EMBL/GenBank/DDBJ whole genome shotgun (WGS) entry which is preliminary data.</text>
</comment>
<evidence type="ECO:0000256" key="3">
    <source>
        <dbReference type="ARBA" id="ARBA00022692"/>
    </source>
</evidence>
<feature type="transmembrane region" description="Helical" evidence="6">
    <location>
        <begin position="439"/>
        <end position="458"/>
    </location>
</feature>
<evidence type="ECO:0000256" key="1">
    <source>
        <dbReference type="ARBA" id="ARBA00004141"/>
    </source>
</evidence>
<evidence type="ECO:0008006" key="9">
    <source>
        <dbReference type="Google" id="ProtNLM"/>
    </source>
</evidence>
<keyword evidence="3 6" id="KW-0812">Transmembrane</keyword>
<feature type="transmembrane region" description="Helical" evidence="6">
    <location>
        <begin position="162"/>
        <end position="184"/>
    </location>
</feature>
<protein>
    <recommendedName>
        <fullName evidence="9">Allantoin permease</fullName>
    </recommendedName>
</protein>
<proteinExistence type="inferred from homology"/>
<organism evidence="7 8">
    <name type="scientific">Cronartium quercuum f. sp. fusiforme G11</name>
    <dbReference type="NCBI Taxonomy" id="708437"/>
    <lineage>
        <taxon>Eukaryota</taxon>
        <taxon>Fungi</taxon>
        <taxon>Dikarya</taxon>
        <taxon>Basidiomycota</taxon>
        <taxon>Pucciniomycotina</taxon>
        <taxon>Pucciniomycetes</taxon>
        <taxon>Pucciniales</taxon>
        <taxon>Coleosporiaceae</taxon>
        <taxon>Cronartium</taxon>
    </lineage>
</organism>
<feature type="transmembrane region" description="Helical" evidence="6">
    <location>
        <begin position="137"/>
        <end position="156"/>
    </location>
</feature>
<dbReference type="OrthoDB" id="2018619at2759"/>
<accession>A0A9P6T648</accession>
<evidence type="ECO:0000256" key="5">
    <source>
        <dbReference type="ARBA" id="ARBA00023136"/>
    </source>
</evidence>
<feature type="transmembrane region" description="Helical" evidence="6">
    <location>
        <begin position="238"/>
        <end position="266"/>
    </location>
</feature>
<feature type="transmembrane region" description="Helical" evidence="6">
    <location>
        <begin position="326"/>
        <end position="345"/>
    </location>
</feature>
<name>A0A9P6T648_9BASI</name>
<evidence type="ECO:0000256" key="6">
    <source>
        <dbReference type="SAM" id="Phobius"/>
    </source>
</evidence>
<keyword evidence="5 6" id="KW-0472">Membrane</keyword>
<feature type="transmembrane region" description="Helical" evidence="6">
    <location>
        <begin position="65"/>
        <end position="85"/>
    </location>
</feature>
<dbReference type="Gene3D" id="1.10.4160.10">
    <property type="entry name" value="Hydantoin permease"/>
    <property type="match status" value="1"/>
</dbReference>
<reference evidence="7" key="1">
    <citation type="submission" date="2013-11" db="EMBL/GenBank/DDBJ databases">
        <title>Genome sequence of the fusiform rust pathogen reveals effectors for host alternation and coevolution with pine.</title>
        <authorList>
            <consortium name="DOE Joint Genome Institute"/>
            <person name="Smith K."/>
            <person name="Pendleton A."/>
            <person name="Kubisiak T."/>
            <person name="Anderson C."/>
            <person name="Salamov A."/>
            <person name="Aerts A."/>
            <person name="Riley R."/>
            <person name="Clum A."/>
            <person name="Lindquist E."/>
            <person name="Ence D."/>
            <person name="Campbell M."/>
            <person name="Kronenberg Z."/>
            <person name="Feau N."/>
            <person name="Dhillon B."/>
            <person name="Hamelin R."/>
            <person name="Burleigh J."/>
            <person name="Smith J."/>
            <person name="Yandell M."/>
            <person name="Nelson C."/>
            <person name="Grigoriev I."/>
            <person name="Davis J."/>
        </authorList>
    </citation>
    <scope>NUCLEOTIDE SEQUENCE</scope>
    <source>
        <strain evidence="7">G11</strain>
    </source>
</reference>
<dbReference type="GO" id="GO:0015205">
    <property type="term" value="F:nucleobase transmembrane transporter activity"/>
    <property type="evidence" value="ECO:0007669"/>
    <property type="project" value="TreeGrafter"/>
</dbReference>
<dbReference type="GO" id="GO:0005886">
    <property type="term" value="C:plasma membrane"/>
    <property type="evidence" value="ECO:0007669"/>
    <property type="project" value="TreeGrafter"/>
</dbReference>
<dbReference type="Proteomes" id="UP000886653">
    <property type="component" value="Unassembled WGS sequence"/>
</dbReference>
<gene>
    <name evidence="7" type="ORF">CROQUDRAFT_53863</name>
</gene>
<evidence type="ECO:0000256" key="4">
    <source>
        <dbReference type="ARBA" id="ARBA00022989"/>
    </source>
</evidence>
<feature type="transmembrane region" description="Helical" evidence="6">
    <location>
        <begin position="399"/>
        <end position="419"/>
    </location>
</feature>
<dbReference type="Pfam" id="PF02133">
    <property type="entry name" value="Transp_cyt_pur"/>
    <property type="match status" value="1"/>
</dbReference>
<sequence>IVYWISDGFNVAIWELASSMISIGLSYRQALPIIALGFTIISIPITINGTIGARTYFLVLTRSSFGYWFSYFPVITRVVLATFWFSIQSFTGGECVFQMASSFIFLDLTSAIRAVFPSFSNFPNHLPDSADITSGQFIAYLIYWLVQLPCVMMGPTKGSLRYLFLVKSFVCPICGLAMFFWALVKGGKEIFQHRSTLSGESLSYSWLGGMNAVIGNYATLSVNVPDFTRYAKSPRSQYVQLFIIPISFTLIAFQGMVVASAGYALYGHEYIWDPLRLINKWDNRPAAFFASFCFLLASLGTNISANSLSGANDLTAIAPKYINLKRGSFLIAVLGGWAIPSWKILKSSGRFLDFMSGYTVFLGPFAGIIICDFYLIKKMLLDIPDLYRPEGRYQYNKGVNWRALVTLIISIVPNLPGLIQTLCPGISISMGAQHIYTIAWIYGFLTSCVVYTILNWVFPDKRSLVTEMIWVTESVTETDEPNEILKSSVV</sequence>
<dbReference type="InterPro" id="IPR045225">
    <property type="entry name" value="Uracil/uridine/allantoin_perm"/>
</dbReference>
<evidence type="ECO:0000256" key="2">
    <source>
        <dbReference type="ARBA" id="ARBA00008974"/>
    </source>
</evidence>
<evidence type="ECO:0000313" key="7">
    <source>
        <dbReference type="EMBL" id="KAG0140049.1"/>
    </source>
</evidence>
<comment type="similarity">
    <text evidence="2">Belongs to the purine-cytosine permease (2.A.39) family.</text>
</comment>
<dbReference type="PANTHER" id="PTHR30618:SF0">
    <property type="entry name" value="PURINE-URACIL PERMEASE NCS1"/>
    <property type="match status" value="1"/>
</dbReference>
<dbReference type="PANTHER" id="PTHR30618">
    <property type="entry name" value="NCS1 FAMILY PURINE/PYRIMIDINE TRANSPORTER"/>
    <property type="match status" value="1"/>
</dbReference>
<comment type="subcellular location">
    <subcellularLocation>
        <location evidence="1">Membrane</location>
        <topology evidence="1">Multi-pass membrane protein</topology>
    </subcellularLocation>
</comment>
<feature type="non-terminal residue" evidence="7">
    <location>
        <position position="1"/>
    </location>
</feature>
<dbReference type="InterPro" id="IPR001248">
    <property type="entry name" value="Pur-cyt_permease"/>
</dbReference>
<keyword evidence="4 6" id="KW-1133">Transmembrane helix</keyword>
<dbReference type="CDD" id="cd11482">
    <property type="entry name" value="SLC-NCS1sbd_NRT1-like"/>
    <property type="match status" value="1"/>
</dbReference>
<dbReference type="EMBL" id="MU167482">
    <property type="protein sequence ID" value="KAG0140049.1"/>
    <property type="molecule type" value="Genomic_DNA"/>
</dbReference>
<evidence type="ECO:0000313" key="8">
    <source>
        <dbReference type="Proteomes" id="UP000886653"/>
    </source>
</evidence>